<protein>
    <submittedName>
        <fullName evidence="2">Uncharacterized protein</fullName>
    </submittedName>
</protein>
<feature type="region of interest" description="Disordered" evidence="1">
    <location>
        <begin position="116"/>
        <end position="158"/>
    </location>
</feature>
<dbReference type="EMBL" id="JALDAY010000024">
    <property type="protein sequence ID" value="MCI3279161.1"/>
    <property type="molecule type" value="Genomic_DNA"/>
</dbReference>
<dbReference type="RefSeq" id="WP_242778877.1">
    <property type="nucleotide sequence ID" value="NZ_JALDAY010000024.1"/>
</dbReference>
<accession>A0ABS9YR09</accession>
<feature type="compositionally biased region" description="Low complexity" evidence="1">
    <location>
        <begin position="123"/>
        <end position="139"/>
    </location>
</feature>
<evidence type="ECO:0000313" key="3">
    <source>
        <dbReference type="Proteomes" id="UP001165269"/>
    </source>
</evidence>
<reference evidence="2" key="1">
    <citation type="submission" date="2022-03" db="EMBL/GenBank/DDBJ databases">
        <title>Streptomyces 7R015 and 7R016 isolated from Barleria lupulina in Thailand.</title>
        <authorList>
            <person name="Kanchanasin P."/>
            <person name="Phongsopitanun W."/>
            <person name="Tanasupawat S."/>
        </authorList>
    </citation>
    <scope>NUCLEOTIDE SEQUENCE</scope>
    <source>
        <strain evidence="2">7R015</strain>
    </source>
</reference>
<organism evidence="2 3">
    <name type="scientific">Streptomyces cylindrosporus</name>
    <dbReference type="NCBI Taxonomy" id="2927583"/>
    <lineage>
        <taxon>Bacteria</taxon>
        <taxon>Bacillati</taxon>
        <taxon>Actinomycetota</taxon>
        <taxon>Actinomycetes</taxon>
        <taxon>Kitasatosporales</taxon>
        <taxon>Streptomycetaceae</taxon>
        <taxon>Streptomyces</taxon>
    </lineage>
</organism>
<name>A0ABS9YR09_9ACTN</name>
<proteinExistence type="predicted"/>
<dbReference type="Proteomes" id="UP001165269">
    <property type="component" value="Unassembled WGS sequence"/>
</dbReference>
<sequence length="158" mass="17441">MTISRLHPDVIATKYATLKHWQYSRVKGRHAFLGGWQTARLDDGTVHVSARIRGRDAAEALRAFMNHQELFLAQRIGPNSGHLLPFLDVSQPGRTAACWRLSGVWVEVWHSDDVPAPSPPVQGLPVSSSAGPVPSSPGGRLPHTRKRRTTNPKETTSR</sequence>
<comment type="caution">
    <text evidence="2">The sequence shown here is derived from an EMBL/GenBank/DDBJ whole genome shotgun (WGS) entry which is preliminary data.</text>
</comment>
<gene>
    <name evidence="2" type="ORF">MQP27_49665</name>
</gene>
<keyword evidence="3" id="KW-1185">Reference proteome</keyword>
<evidence type="ECO:0000256" key="1">
    <source>
        <dbReference type="SAM" id="MobiDB-lite"/>
    </source>
</evidence>
<evidence type="ECO:0000313" key="2">
    <source>
        <dbReference type="EMBL" id="MCI3279161.1"/>
    </source>
</evidence>